<comment type="caution">
    <text evidence="4">The sequence shown here is derived from an EMBL/GenBank/DDBJ whole genome shotgun (WGS) entry which is preliminary data.</text>
</comment>
<evidence type="ECO:0000259" key="3">
    <source>
        <dbReference type="SMART" id="SM00829"/>
    </source>
</evidence>
<dbReference type="InterPro" id="IPR014189">
    <property type="entry name" value="Quinone_OxRdtase_PIG3"/>
</dbReference>
<dbReference type="SUPFAM" id="SSF50129">
    <property type="entry name" value="GroES-like"/>
    <property type="match status" value="1"/>
</dbReference>
<dbReference type="InterPro" id="IPR020843">
    <property type="entry name" value="ER"/>
</dbReference>
<keyword evidence="2" id="KW-0560">Oxidoreductase</keyword>
<dbReference type="Gene3D" id="3.40.50.720">
    <property type="entry name" value="NAD(P)-binding Rossmann-like Domain"/>
    <property type="match status" value="1"/>
</dbReference>
<proteinExistence type="predicted"/>
<dbReference type="PANTHER" id="PTHR48106">
    <property type="entry name" value="QUINONE OXIDOREDUCTASE PIG3-RELATED"/>
    <property type="match status" value="1"/>
</dbReference>
<dbReference type="InterPro" id="IPR036291">
    <property type="entry name" value="NAD(P)-bd_dom_sf"/>
</dbReference>
<sequence>MHAITIPEPGGPEALVWAEVPDPVPGDGEVLVEVVAGAVNRADVLQRQGFYDPPPGASPYPGLECAGRIAALGPGVTGWAVGDEVCALLSGGGYAEKVAVPTGQLLPVPEGVGLVEAAALPEVTATVWSNVFMVSHLRPGETFLVHGGSSGIGTMAIQLAKAVGARVAVTAGSPEKLARCAELGADILINYREQDFVEEIRENTAGAGADVILDLIGAKYLARNVQALAVNGRLAIIGLQGGAKGELNLGALLTKRAAVTATSLRGRPLQEKAAIVAAVREHVWPLIGGGVVKPVVDRALPMPDAAEAHRVLESSAHIGKVLLVAPAAG</sequence>
<feature type="domain" description="Enoyl reductase (ER)" evidence="3">
    <location>
        <begin position="10"/>
        <end position="323"/>
    </location>
</feature>
<dbReference type="NCBIfam" id="TIGR02824">
    <property type="entry name" value="quinone_pig3"/>
    <property type="match status" value="1"/>
</dbReference>
<keyword evidence="5" id="KW-1185">Reference proteome</keyword>
<dbReference type="SMART" id="SM00829">
    <property type="entry name" value="PKS_ER"/>
    <property type="match status" value="1"/>
</dbReference>
<evidence type="ECO:0000313" key="5">
    <source>
        <dbReference type="Proteomes" id="UP001598251"/>
    </source>
</evidence>
<keyword evidence="1" id="KW-0521">NADP</keyword>
<accession>A0ABW6ED27</accession>
<dbReference type="CDD" id="cd05276">
    <property type="entry name" value="p53_inducible_oxidoreductase"/>
    <property type="match status" value="1"/>
</dbReference>
<dbReference type="RefSeq" id="WP_382828740.1">
    <property type="nucleotide sequence ID" value="NZ_JBHXLY010000025.1"/>
</dbReference>
<dbReference type="PANTHER" id="PTHR48106:SF8">
    <property type="entry name" value="OS02G0805600 PROTEIN"/>
    <property type="match status" value="1"/>
</dbReference>
<evidence type="ECO:0000313" key="4">
    <source>
        <dbReference type="EMBL" id="MFD4213083.1"/>
    </source>
</evidence>
<gene>
    <name evidence="4" type="ORF">ACFWSS_09265</name>
</gene>
<dbReference type="Pfam" id="PF08240">
    <property type="entry name" value="ADH_N"/>
    <property type="match status" value="1"/>
</dbReference>
<name>A0ABW6ED27_9ACTN</name>
<dbReference type="Pfam" id="PF00107">
    <property type="entry name" value="ADH_zinc_N"/>
    <property type="match status" value="1"/>
</dbReference>
<reference evidence="4 5" key="1">
    <citation type="submission" date="2024-09" db="EMBL/GenBank/DDBJ databases">
        <title>The Natural Products Discovery Center: Release of the First 8490 Sequenced Strains for Exploring Actinobacteria Biosynthetic Diversity.</title>
        <authorList>
            <person name="Kalkreuter E."/>
            <person name="Kautsar S.A."/>
            <person name="Yang D."/>
            <person name="Bader C.D."/>
            <person name="Teijaro C.N."/>
            <person name="Fluegel L."/>
            <person name="Davis C.M."/>
            <person name="Simpson J.R."/>
            <person name="Lauterbach L."/>
            <person name="Steele A.D."/>
            <person name="Gui C."/>
            <person name="Meng S."/>
            <person name="Li G."/>
            <person name="Viehrig K."/>
            <person name="Ye F."/>
            <person name="Su P."/>
            <person name="Kiefer A.F."/>
            <person name="Nichols A."/>
            <person name="Cepeda A.J."/>
            <person name="Yan W."/>
            <person name="Fan B."/>
            <person name="Jiang Y."/>
            <person name="Adhikari A."/>
            <person name="Zheng C.-J."/>
            <person name="Schuster L."/>
            <person name="Cowan T.M."/>
            <person name="Smanski M.J."/>
            <person name="Chevrette M.G."/>
            <person name="De Carvalho L.P.S."/>
            <person name="Shen B."/>
        </authorList>
    </citation>
    <scope>NUCLEOTIDE SEQUENCE [LARGE SCALE GENOMIC DNA]</scope>
    <source>
        <strain evidence="4 5">NPDC058546</strain>
    </source>
</reference>
<dbReference type="Gene3D" id="3.90.180.10">
    <property type="entry name" value="Medium-chain alcohol dehydrogenases, catalytic domain"/>
    <property type="match status" value="1"/>
</dbReference>
<evidence type="ECO:0000256" key="2">
    <source>
        <dbReference type="ARBA" id="ARBA00023002"/>
    </source>
</evidence>
<evidence type="ECO:0000256" key="1">
    <source>
        <dbReference type="ARBA" id="ARBA00022857"/>
    </source>
</evidence>
<organism evidence="4 5">
    <name type="scientific">Streptomyces sindenensis</name>
    <dbReference type="NCBI Taxonomy" id="67363"/>
    <lineage>
        <taxon>Bacteria</taxon>
        <taxon>Bacillati</taxon>
        <taxon>Actinomycetota</taxon>
        <taxon>Actinomycetes</taxon>
        <taxon>Kitasatosporales</taxon>
        <taxon>Streptomycetaceae</taxon>
        <taxon>Streptomyces</taxon>
    </lineage>
</organism>
<dbReference type="InterPro" id="IPR013154">
    <property type="entry name" value="ADH-like_N"/>
</dbReference>
<protein>
    <submittedName>
        <fullName evidence="4">NAD(P)H-quinone oxidoreductase</fullName>
    </submittedName>
</protein>
<dbReference type="InterPro" id="IPR011032">
    <property type="entry name" value="GroES-like_sf"/>
</dbReference>
<dbReference type="Proteomes" id="UP001598251">
    <property type="component" value="Unassembled WGS sequence"/>
</dbReference>
<dbReference type="EMBL" id="JBHXOF010000003">
    <property type="protein sequence ID" value="MFD4213083.1"/>
    <property type="molecule type" value="Genomic_DNA"/>
</dbReference>
<dbReference type="SUPFAM" id="SSF51735">
    <property type="entry name" value="NAD(P)-binding Rossmann-fold domains"/>
    <property type="match status" value="1"/>
</dbReference>
<dbReference type="InterPro" id="IPR013149">
    <property type="entry name" value="ADH-like_C"/>
</dbReference>